<keyword evidence="2" id="KW-1185">Reference proteome</keyword>
<evidence type="ECO:0000313" key="1">
    <source>
        <dbReference type="EMBL" id="KAH6934220.1"/>
    </source>
</evidence>
<evidence type="ECO:0000313" key="2">
    <source>
        <dbReference type="Proteomes" id="UP000821845"/>
    </source>
</evidence>
<sequence length="980" mass="107075">MAKKPHRQALFVKADGGPMCFAMVPCPERKEIRELIQSGGGVLLQPGKDPDAVHLAPACITTTQDPEDLFSANYVRACCSNNKLFPLKDFKIPRAPAVVTLDDECDTKKRQLRSVRSRREYTLGEQIAIAKYVAKAPKVHVRGNQLYKEMAAAGVVPGAHSWQSLKEHYLKKILPWKHLYESPDASTALSKKRQTHAAQDEPRVSPGTASGYGSVIVEDSSSDDDEQLQGRRRDATEVGGVEEDKWGTETEVVQETDSQGGTSPSQGCDTPNAREPCPESRKRKKLLLSQSLFFNSQEKSSGEGSTGLKTDISVQGVKSCDASNQGGIDHEKSATPPRAKSKLSPSKDVRFKMQFQPGKQVDTAGREGAQTTLPLLESILNPKQLTQSWPLRKLRNAKQPETPADHRIDEQCGNVHNMPHSHPFKGLEALDSAGERQTTQSLPKSNAGTAGALKHSKSTPSSSLHSPNRHSTPVGDLEEQASSPTKRRSLRLPARKKPSTKSQPDKQNDTIGRGSTENISVPESVLNQKQPLLSSPKKPRNAKRRERPPGHHSSDKEYQSASVQDISHSDQDEGLSVLKSSGKQQATRSLPQKKIDTAASPKHSHGSPKPLSYSQRRDCATVEVVEEQVYHPSKPRSFQSPMREKQSTVSQANPASRLNVRLASESSDNGDAATNRSQYTLASSRWKLLKVSPRKQRSATRQQSNLDGHLEELADSESTDGVVVATKTSHSSPESVYHTVESDGTSPSSKPARRDRRSLRLQQKRQQGSNATATKTSKRTSPPSALRRSDSTSPDSKDPRSIHQTASCEKEQNLVQGTGSVTSGFDSADESLLVRIAKQASALGVSAGDRCDDEQDDATTVTMSSDSERWDEVSTPELTPESHTIAEVHRELSRLLDAMTEGRSMPPHTTCPPNCTCPLTNWYTQAARAAVSLGAFMAFHDRPLPQHQVGTTDPVAIMTLELVLRHFEHGTDEGNGSVSQ</sequence>
<dbReference type="EMBL" id="CM023484">
    <property type="protein sequence ID" value="KAH6934220.1"/>
    <property type="molecule type" value="Genomic_DNA"/>
</dbReference>
<dbReference type="Proteomes" id="UP000821845">
    <property type="component" value="Chromosome 4"/>
</dbReference>
<proteinExistence type="predicted"/>
<gene>
    <name evidence="1" type="ORF">HPB50_021940</name>
</gene>
<name>A0ACB7SI21_HYAAI</name>
<accession>A0ACB7SI21</accession>
<protein>
    <submittedName>
        <fullName evidence="1">Uncharacterized protein</fullName>
    </submittedName>
</protein>
<organism evidence="1 2">
    <name type="scientific">Hyalomma asiaticum</name>
    <name type="common">Tick</name>
    <dbReference type="NCBI Taxonomy" id="266040"/>
    <lineage>
        <taxon>Eukaryota</taxon>
        <taxon>Metazoa</taxon>
        <taxon>Ecdysozoa</taxon>
        <taxon>Arthropoda</taxon>
        <taxon>Chelicerata</taxon>
        <taxon>Arachnida</taxon>
        <taxon>Acari</taxon>
        <taxon>Parasitiformes</taxon>
        <taxon>Ixodida</taxon>
        <taxon>Ixodoidea</taxon>
        <taxon>Ixodidae</taxon>
        <taxon>Hyalomminae</taxon>
        <taxon>Hyalomma</taxon>
    </lineage>
</organism>
<reference evidence="1" key="1">
    <citation type="submission" date="2020-05" db="EMBL/GenBank/DDBJ databases">
        <title>Large-scale comparative analyses of tick genomes elucidate their genetic diversity and vector capacities.</title>
        <authorList>
            <person name="Jia N."/>
            <person name="Wang J."/>
            <person name="Shi W."/>
            <person name="Du L."/>
            <person name="Sun Y."/>
            <person name="Zhan W."/>
            <person name="Jiang J."/>
            <person name="Wang Q."/>
            <person name="Zhang B."/>
            <person name="Ji P."/>
            <person name="Sakyi L.B."/>
            <person name="Cui X."/>
            <person name="Yuan T."/>
            <person name="Jiang B."/>
            <person name="Yang W."/>
            <person name="Lam T.T.-Y."/>
            <person name="Chang Q."/>
            <person name="Ding S."/>
            <person name="Wang X."/>
            <person name="Zhu J."/>
            <person name="Ruan X."/>
            <person name="Zhao L."/>
            <person name="Wei J."/>
            <person name="Que T."/>
            <person name="Du C."/>
            <person name="Cheng J."/>
            <person name="Dai P."/>
            <person name="Han X."/>
            <person name="Huang E."/>
            <person name="Gao Y."/>
            <person name="Liu J."/>
            <person name="Shao H."/>
            <person name="Ye R."/>
            <person name="Li L."/>
            <person name="Wei W."/>
            <person name="Wang X."/>
            <person name="Wang C."/>
            <person name="Yang T."/>
            <person name="Huo Q."/>
            <person name="Li W."/>
            <person name="Guo W."/>
            <person name="Chen H."/>
            <person name="Zhou L."/>
            <person name="Ni X."/>
            <person name="Tian J."/>
            <person name="Zhou Y."/>
            <person name="Sheng Y."/>
            <person name="Liu T."/>
            <person name="Pan Y."/>
            <person name="Xia L."/>
            <person name="Li J."/>
            <person name="Zhao F."/>
            <person name="Cao W."/>
        </authorList>
    </citation>
    <scope>NUCLEOTIDE SEQUENCE</scope>
    <source>
        <strain evidence="1">Hyas-2018</strain>
    </source>
</reference>
<comment type="caution">
    <text evidence="1">The sequence shown here is derived from an EMBL/GenBank/DDBJ whole genome shotgun (WGS) entry which is preliminary data.</text>
</comment>